<protein>
    <submittedName>
        <fullName evidence="4">MORN repeat, putative</fullName>
    </submittedName>
</protein>
<feature type="transmembrane region" description="Helical" evidence="3">
    <location>
        <begin position="518"/>
        <end position="539"/>
    </location>
</feature>
<gene>
    <name evidence="4" type="ORF">ADEAN_000006300</name>
</gene>
<keyword evidence="3" id="KW-0812">Transmembrane</keyword>
<evidence type="ECO:0000256" key="1">
    <source>
        <dbReference type="ARBA" id="ARBA00022737"/>
    </source>
</evidence>
<dbReference type="Pfam" id="PF02493">
    <property type="entry name" value="MORN"/>
    <property type="match status" value="2"/>
</dbReference>
<dbReference type="AlphaFoldDB" id="A0A7G2C0C5"/>
<dbReference type="SUPFAM" id="SSF82185">
    <property type="entry name" value="Histone H3 K4-specific methyltransferase SET7/9 N-terminal domain"/>
    <property type="match status" value="1"/>
</dbReference>
<keyword evidence="5" id="KW-1185">Reference proteome</keyword>
<feature type="region of interest" description="Disordered" evidence="2">
    <location>
        <begin position="148"/>
        <end position="191"/>
    </location>
</feature>
<organism evidence="4 5">
    <name type="scientific">Angomonas deanei</name>
    <dbReference type="NCBI Taxonomy" id="59799"/>
    <lineage>
        <taxon>Eukaryota</taxon>
        <taxon>Discoba</taxon>
        <taxon>Euglenozoa</taxon>
        <taxon>Kinetoplastea</taxon>
        <taxon>Metakinetoplastina</taxon>
        <taxon>Trypanosomatida</taxon>
        <taxon>Trypanosomatidae</taxon>
        <taxon>Strigomonadinae</taxon>
        <taxon>Angomonas</taxon>
    </lineage>
</organism>
<sequence>MEQDAGINVYDNGTVYEGRFVNGKRDGLGVVYYPNGNIFVGEFDAGEMEGPGTVFFASGDYFVGTFKNSGIHEGVLYTDGRELKGRWENGVQLSEESVASSPAAQAAHFHLFSTVIKQVHLHFRNYKDNPFHSNSVSSVPPIVPQINAPPVSADRNQYEDSDLDGRYTGQRVRPRLSTAADKPPPREKNLREELTRSAPVETVFACAGPSSRETFSYPLFIKRTFAFLFPFLALPVCPISPCKVTSLSQERDYVVSGATLRQDFDSPKWSFYFILLAFLCQIASIVLVACKVKLGTAQEGQLTLPEMVIPCVLWLFLSLFCGSYNSFIQTPHSLERLDRNLTPKLSAFAASVVDSRASVCINTWDEEGRSKVRNNHYRFRWLFFAVLYGAMMSLSAPSTRGGFGHGMFGSGGFEKAAALCAFFSTFLFCSIITYFILKLTDMEREIRAKLKVLTEIAFIEQKSIINPNIRAKQPFNVDEAFCVSDIFKGFCGWFVTRSIVLYASTCANHAARSGAMGVFTVSMIAVCIVSLADVFYMLANHYDESNQYYSTAHSYALFVLFFWGILLVRYMSSCVLTKLEFKRQLYIMDVVGLYHEITLHDEKAGSTITKCRLMAATHDAEPSLFGLRYYPLVLVAILFFIIASLAAIAFQLGEVIYY</sequence>
<dbReference type="Proteomes" id="UP000515908">
    <property type="component" value="Chromosome 01"/>
</dbReference>
<keyword evidence="3" id="KW-1133">Transmembrane helix</keyword>
<feature type="transmembrane region" description="Helical" evidence="3">
    <location>
        <begin position="307"/>
        <end position="327"/>
    </location>
</feature>
<dbReference type="InterPro" id="IPR003409">
    <property type="entry name" value="MORN"/>
</dbReference>
<dbReference type="EMBL" id="LR877145">
    <property type="protein sequence ID" value="CAD2212651.1"/>
    <property type="molecule type" value="Genomic_DNA"/>
</dbReference>
<dbReference type="Gene3D" id="2.20.110.10">
    <property type="entry name" value="Histone H3 K4-specific methyltransferase SET7/9 N-terminal domain"/>
    <property type="match status" value="2"/>
</dbReference>
<accession>A0A7G2C0C5</accession>
<dbReference type="PANTHER" id="PTHR43215">
    <property type="entry name" value="RADIAL SPOKE HEAD 1 HOMOLOG"/>
    <property type="match status" value="1"/>
</dbReference>
<evidence type="ECO:0000256" key="2">
    <source>
        <dbReference type="SAM" id="MobiDB-lite"/>
    </source>
</evidence>
<dbReference type="SMART" id="SM00698">
    <property type="entry name" value="MORN"/>
    <property type="match status" value="2"/>
</dbReference>
<evidence type="ECO:0000313" key="4">
    <source>
        <dbReference type="EMBL" id="CAD2212651.1"/>
    </source>
</evidence>
<reference evidence="4 5" key="1">
    <citation type="submission" date="2020-08" db="EMBL/GenBank/DDBJ databases">
        <authorList>
            <person name="Newling K."/>
            <person name="Davey J."/>
            <person name="Forrester S."/>
        </authorList>
    </citation>
    <scope>NUCLEOTIDE SEQUENCE [LARGE SCALE GENOMIC DNA]</scope>
    <source>
        <strain evidence="5">Crithidia deanei Carvalho (ATCC PRA-265)</strain>
    </source>
</reference>
<feature type="transmembrane region" description="Helical" evidence="3">
    <location>
        <begin position="416"/>
        <end position="437"/>
    </location>
</feature>
<feature type="transmembrane region" description="Helical" evidence="3">
    <location>
        <begin position="269"/>
        <end position="287"/>
    </location>
</feature>
<keyword evidence="1" id="KW-0677">Repeat</keyword>
<dbReference type="PANTHER" id="PTHR43215:SF14">
    <property type="entry name" value="RADIAL SPOKE HEAD 1 HOMOLOG"/>
    <property type="match status" value="1"/>
</dbReference>
<evidence type="ECO:0000256" key="3">
    <source>
        <dbReference type="SAM" id="Phobius"/>
    </source>
</evidence>
<proteinExistence type="predicted"/>
<feature type="transmembrane region" description="Helical" evidence="3">
    <location>
        <begin position="379"/>
        <end position="396"/>
    </location>
</feature>
<keyword evidence="3" id="KW-0472">Membrane</keyword>
<evidence type="ECO:0000313" key="5">
    <source>
        <dbReference type="Proteomes" id="UP000515908"/>
    </source>
</evidence>
<name>A0A7G2C0C5_9TRYP</name>
<dbReference type="VEuPathDB" id="TriTrypDB:ADEAN_000006300"/>
<feature type="transmembrane region" description="Helical" evidence="3">
    <location>
        <begin position="629"/>
        <end position="652"/>
    </location>
</feature>
<feature type="transmembrane region" description="Helical" evidence="3">
    <location>
        <begin position="551"/>
        <end position="572"/>
    </location>
</feature>